<reference evidence="2 3" key="2">
    <citation type="submission" date="2018-11" db="EMBL/GenBank/DDBJ databases">
        <authorList>
            <consortium name="Pathogen Informatics"/>
        </authorList>
    </citation>
    <scope>NUCLEOTIDE SEQUENCE [LARGE SCALE GENOMIC DNA]</scope>
</reference>
<dbReference type="AlphaFoldDB" id="A0A183DFJ8"/>
<accession>A0A183DFJ8</accession>
<dbReference type="WBParaSite" id="GPUH_0000749801-mRNA-1">
    <property type="protein sequence ID" value="GPUH_0000749801-mRNA-1"/>
    <property type="gene ID" value="GPUH_0000749801"/>
</dbReference>
<dbReference type="EMBL" id="UYRT01019511">
    <property type="protein sequence ID" value="VDK58532.1"/>
    <property type="molecule type" value="Genomic_DNA"/>
</dbReference>
<evidence type="ECO:0000313" key="4">
    <source>
        <dbReference type="WBParaSite" id="GPUH_0000749801-mRNA-1"/>
    </source>
</evidence>
<evidence type="ECO:0000256" key="1">
    <source>
        <dbReference type="SAM" id="Phobius"/>
    </source>
</evidence>
<gene>
    <name evidence="2" type="ORF">GPUH_LOCUS7489</name>
</gene>
<protein>
    <submittedName>
        <fullName evidence="4">14_3_3 domain-containing protein</fullName>
    </submittedName>
</protein>
<proteinExistence type="predicted"/>
<keyword evidence="1" id="KW-1133">Transmembrane helix</keyword>
<evidence type="ECO:0000313" key="2">
    <source>
        <dbReference type="EMBL" id="VDK58532.1"/>
    </source>
</evidence>
<keyword evidence="3" id="KW-1185">Reference proteome</keyword>
<keyword evidence="1" id="KW-0812">Transmembrane</keyword>
<reference evidence="4" key="1">
    <citation type="submission" date="2016-06" db="UniProtKB">
        <authorList>
            <consortium name="WormBaseParasite"/>
        </authorList>
    </citation>
    <scope>IDENTIFICATION</scope>
</reference>
<name>A0A183DFJ8_9BILA</name>
<dbReference type="Proteomes" id="UP000271098">
    <property type="component" value="Unassembled WGS sequence"/>
</dbReference>
<dbReference type="OrthoDB" id="5787923at2759"/>
<keyword evidence="1" id="KW-0472">Membrane</keyword>
<sequence>MACTLQSLRIGRRFDAIGPVEETPIDATLFNVQELKATAELMCPKKSALLAYRLYKCRDKLVSFIDGSKGQYRVRCLFGQIFCHLDILTIFRFLDEFLVVNVCVCMCTLSLRLCVAVCIDM</sequence>
<organism evidence="4">
    <name type="scientific">Gongylonema pulchrum</name>
    <dbReference type="NCBI Taxonomy" id="637853"/>
    <lineage>
        <taxon>Eukaryota</taxon>
        <taxon>Metazoa</taxon>
        <taxon>Ecdysozoa</taxon>
        <taxon>Nematoda</taxon>
        <taxon>Chromadorea</taxon>
        <taxon>Rhabditida</taxon>
        <taxon>Spirurina</taxon>
        <taxon>Spiruromorpha</taxon>
        <taxon>Spiruroidea</taxon>
        <taxon>Gongylonematidae</taxon>
        <taxon>Gongylonema</taxon>
    </lineage>
</organism>
<feature type="transmembrane region" description="Helical" evidence="1">
    <location>
        <begin position="97"/>
        <end position="119"/>
    </location>
</feature>
<evidence type="ECO:0000313" key="3">
    <source>
        <dbReference type="Proteomes" id="UP000271098"/>
    </source>
</evidence>